<evidence type="ECO:0000313" key="4">
    <source>
        <dbReference type="EMBL" id="MDV0445470.1"/>
    </source>
</evidence>
<feature type="domain" description="GLUG" evidence="3">
    <location>
        <begin position="646"/>
        <end position="671"/>
    </location>
</feature>
<feature type="domain" description="GLUG" evidence="3">
    <location>
        <begin position="585"/>
        <end position="611"/>
    </location>
</feature>
<feature type="domain" description="GLUG" evidence="3">
    <location>
        <begin position="214"/>
        <end position="240"/>
    </location>
</feature>
<keyword evidence="2" id="KW-0472">Membrane</keyword>
<dbReference type="EMBL" id="JAWDKC010000018">
    <property type="protein sequence ID" value="MDV0445470.1"/>
    <property type="molecule type" value="Genomic_DNA"/>
</dbReference>
<feature type="domain" description="GLUG" evidence="3">
    <location>
        <begin position="183"/>
        <end position="209"/>
    </location>
</feature>
<proteinExistence type="predicted"/>
<keyword evidence="5" id="KW-1185">Reference proteome</keyword>
<dbReference type="Pfam" id="PF07581">
    <property type="entry name" value="Glug"/>
    <property type="match status" value="6"/>
</dbReference>
<sequence length="989" mass="103297">MKILKSISLIAILLIAFVLISGIALAADPIEIGSASDLKKIGNYAEFPLDSDYILINDIDITDDTWKSIGNQSNPFLGTFDGQGYSITFESLTGTTTFKNFDGDSNNVDGFGLFGTVGDFSSTDIIEIKNVNIVLESNLTNEASSTYYNHTGSLIGNVNVSSSNYFSMNNCSLTSNGNFEIKGRNSVGGLVGYVYSGTFEDCSVSGDVSVTAENIYAGGLVGCVDNYADFASCSVSGDVSVTAEYDNAGGLVGFAATADLTSCSVSGDVSVIAKNIYAGGLVSNFAGTIANCYSTATVEAKSGVGGLIGFGYESGSFVCDISSSYFAGTVSFGSGADINSKIGGIIGSYYGTPTVSDCVYQDNSVDVGTTGATPTLLGAAKTSADMKKAATYSSWDISNAHDGSTTWFICEDKGYPQLYSLRQAISISTVDELKKIGSDDYDTMTNHWYTMDADYYLTGDIEITDDTWNSIGNGSNPFLGTFDGQGYSITFESLTGTTTFKNFDGGNNNIDGFGLFGTVGDFSSTDIIEIQNVNIVLESNLTNEASSAYYNRIGSLIGYVNVSSSDYFSMNNCSLTTNGNFEIKGYFGVGGLVGCVYYGTFEDCSVSGDVSVTAGYDYAGGLVGYVEVADFTSCSVSGDVSVTAENNRAGGLVGYVGTADFTSCSVSGDVSVTTDFDYAGGLVGYVYNNADFMSCSVSGDVSVTAENNYAGGLVGWIDTVDFTSCSVSDDVHVTAENSYAGGLAGEFSGTITNCYSTAAIEAKSFVGGLVGRGYASSLYICDISSSYFAGTVSLGSGADSSSYIGGIIGHPFETPTVTDSFYSSDSVDVGTTGATPTTGFGTTVSSDAMKRIGTYSEWSIFSSESPDYVWFITEGQTYPQLSSIYEGIPNYLPKTNRGSSGSGFGQAKIVDSASSIPNVKEDPAPVSVTPVPESGENKNANEDQNANNAPGESYSDEKGGSNRTLYILLGAGLIIVVGCVAFFLYKKRV</sequence>
<dbReference type="Proteomes" id="UP001272052">
    <property type="component" value="Unassembled WGS sequence"/>
</dbReference>
<name>A0ABU3VPX8_9EURY</name>
<feature type="region of interest" description="Disordered" evidence="1">
    <location>
        <begin position="915"/>
        <end position="958"/>
    </location>
</feature>
<accession>A0ABU3VPX8</accession>
<evidence type="ECO:0000313" key="5">
    <source>
        <dbReference type="Proteomes" id="UP001272052"/>
    </source>
</evidence>
<evidence type="ECO:0000259" key="3">
    <source>
        <dbReference type="Pfam" id="PF07581"/>
    </source>
</evidence>
<feature type="domain" description="GLUG" evidence="3">
    <location>
        <begin position="247"/>
        <end position="270"/>
    </location>
</feature>
<feature type="domain" description="GLUG" evidence="3">
    <location>
        <begin position="678"/>
        <end position="702"/>
    </location>
</feature>
<keyword evidence="2" id="KW-1133">Transmembrane helix</keyword>
<comment type="caution">
    <text evidence="4">The sequence shown here is derived from an EMBL/GenBank/DDBJ whole genome shotgun (WGS) entry which is preliminary data.</text>
</comment>
<organism evidence="4 5">
    <name type="scientific">Methanimicrococcus hacksteinii</name>
    <dbReference type="NCBI Taxonomy" id="3028293"/>
    <lineage>
        <taxon>Archaea</taxon>
        <taxon>Methanobacteriati</taxon>
        <taxon>Methanobacteriota</taxon>
        <taxon>Stenosarchaea group</taxon>
        <taxon>Methanomicrobia</taxon>
        <taxon>Methanosarcinales</taxon>
        <taxon>Methanosarcinaceae</taxon>
        <taxon>Methanimicrococcus</taxon>
    </lineage>
</organism>
<protein>
    <recommendedName>
        <fullName evidence="3">GLUG domain-containing protein</fullName>
    </recommendedName>
</protein>
<evidence type="ECO:0000256" key="1">
    <source>
        <dbReference type="SAM" id="MobiDB-lite"/>
    </source>
</evidence>
<evidence type="ECO:0000256" key="2">
    <source>
        <dbReference type="SAM" id="Phobius"/>
    </source>
</evidence>
<feature type="transmembrane region" description="Helical" evidence="2">
    <location>
        <begin position="965"/>
        <end position="985"/>
    </location>
</feature>
<reference evidence="4 5" key="1">
    <citation type="submission" date="2023-06" db="EMBL/GenBank/DDBJ databases">
        <title>Genome sequence of Methanimicrococcus sp. At1.</title>
        <authorList>
            <person name="Protasov E."/>
            <person name="Platt K."/>
            <person name="Poehlein A."/>
            <person name="Daniel R."/>
            <person name="Brune A."/>
        </authorList>
    </citation>
    <scope>NUCLEOTIDE SEQUENCE [LARGE SCALE GENOMIC DNA]</scope>
    <source>
        <strain evidence="4 5">At1</strain>
    </source>
</reference>
<dbReference type="InterPro" id="IPR011493">
    <property type="entry name" value="GLUG"/>
</dbReference>
<gene>
    <name evidence="4" type="ORF">MmiAt1_10500</name>
</gene>
<dbReference type="RefSeq" id="WP_318785897.1">
    <property type="nucleotide sequence ID" value="NZ_JAWDKC010000018.1"/>
</dbReference>
<dbReference type="Gene3D" id="2.160.20.110">
    <property type="match status" value="3"/>
</dbReference>
<keyword evidence="2" id="KW-0812">Transmembrane</keyword>